<evidence type="ECO:0000313" key="3">
    <source>
        <dbReference type="Proteomes" id="UP000001056"/>
    </source>
</evidence>
<organism evidence="2 3">
    <name type="scientific">Chaetomium globosum (strain ATCC 6205 / CBS 148.51 / DSM 1962 / NBRC 6347 / NRRL 1970)</name>
    <name type="common">Soil fungus</name>
    <dbReference type="NCBI Taxonomy" id="306901"/>
    <lineage>
        <taxon>Eukaryota</taxon>
        <taxon>Fungi</taxon>
        <taxon>Dikarya</taxon>
        <taxon>Ascomycota</taxon>
        <taxon>Pezizomycotina</taxon>
        <taxon>Sordariomycetes</taxon>
        <taxon>Sordariomycetidae</taxon>
        <taxon>Sordariales</taxon>
        <taxon>Chaetomiaceae</taxon>
        <taxon>Chaetomium</taxon>
    </lineage>
</organism>
<protein>
    <submittedName>
        <fullName evidence="2">Uncharacterized protein</fullName>
    </submittedName>
</protein>
<reference evidence="3" key="1">
    <citation type="journal article" date="2015" name="Genome Announc.">
        <title>Draft genome sequence of the cellulolytic fungus Chaetomium globosum.</title>
        <authorList>
            <person name="Cuomo C.A."/>
            <person name="Untereiner W.A."/>
            <person name="Ma L.-J."/>
            <person name="Grabherr M."/>
            <person name="Birren B.W."/>
        </authorList>
    </citation>
    <scope>NUCLEOTIDE SEQUENCE [LARGE SCALE GENOMIC DNA]</scope>
    <source>
        <strain evidence="3">ATCC 6205 / CBS 148.51 / DSM 1962 / NBRC 6347 / NRRL 1970</strain>
    </source>
</reference>
<dbReference type="InParanoid" id="Q2H863"/>
<dbReference type="EMBL" id="CH408030">
    <property type="protein sequence ID" value="EAQ91656.1"/>
    <property type="molecule type" value="Genomic_DNA"/>
</dbReference>
<name>Q2H863_CHAGB</name>
<accession>Q2H863</accession>
<feature type="compositionally biased region" description="Polar residues" evidence="1">
    <location>
        <begin position="172"/>
        <end position="184"/>
    </location>
</feature>
<gene>
    <name evidence="2" type="ORF">CHGG_03591</name>
</gene>
<evidence type="ECO:0000256" key="1">
    <source>
        <dbReference type="SAM" id="MobiDB-lite"/>
    </source>
</evidence>
<dbReference type="OMA" id="AHFYHAY"/>
<sequence length="449" mass="49685">MQEANEPRTAPLHDPRGLLLYDLRGPLLGGRRTTGKIPLRLSGRPGVSWLPWVKSDCSMSDIMLDQFRGALDNQPLVQQHLHEEAIYYDLNLLPVGAAPEPYATAVANTSTTSPNWPQDDIENIYTGLHRCVDQVVATISVRGSPRLDQIKEQNRKVMDKLRRLESAITGNTAAAASDAVSTPWSPLVHDPDRPRTNPDKRRRVSLPKGPNPTPRATSNSVGAETGRPSMTHITQQKTPGANSNPRIQSHGTGTPRPLFSGLDGDSKLARKLQRIGAEEARAQVTEFAAQLRAPERQNALPTIRQFSNVSQMADASHFRQLVQGLGVAIESSIFGEQNSRIRKRIALAHFYHAYALAQEYPTLFLSWCDDQRVQAGSMLPKGGSRSVVQHRFADLIFPPDEGQDAASDAKRKTLKIQMWRKSGKKWAQMIDRLGYGILLLLPASLSDEE</sequence>
<dbReference type="eggNOG" id="ENOG502TFWA">
    <property type="taxonomic scope" value="Eukaryota"/>
</dbReference>
<dbReference type="HOGENOM" id="CLU_609714_0_0_1"/>
<feature type="compositionally biased region" description="Basic and acidic residues" evidence="1">
    <location>
        <begin position="189"/>
        <end position="199"/>
    </location>
</feature>
<feature type="compositionally biased region" description="Polar residues" evidence="1">
    <location>
        <begin position="231"/>
        <end position="252"/>
    </location>
</feature>
<dbReference type="Proteomes" id="UP000001056">
    <property type="component" value="Unassembled WGS sequence"/>
</dbReference>
<evidence type="ECO:0000313" key="2">
    <source>
        <dbReference type="EMBL" id="EAQ91656.1"/>
    </source>
</evidence>
<dbReference type="OrthoDB" id="5391787at2759"/>
<feature type="region of interest" description="Disordered" evidence="1">
    <location>
        <begin position="172"/>
        <end position="261"/>
    </location>
</feature>
<dbReference type="GeneID" id="4389731"/>
<dbReference type="AlphaFoldDB" id="Q2H863"/>
<dbReference type="VEuPathDB" id="FungiDB:CHGG_03591"/>
<dbReference type="RefSeq" id="XP_001230107.1">
    <property type="nucleotide sequence ID" value="XM_001230106.1"/>
</dbReference>
<proteinExistence type="predicted"/>
<keyword evidence="3" id="KW-1185">Reference proteome</keyword>